<proteinExistence type="predicted"/>
<organism evidence="1">
    <name type="scientific">Rhizophora mucronata</name>
    <name type="common">Asiatic mangrove</name>
    <dbReference type="NCBI Taxonomy" id="61149"/>
    <lineage>
        <taxon>Eukaryota</taxon>
        <taxon>Viridiplantae</taxon>
        <taxon>Streptophyta</taxon>
        <taxon>Embryophyta</taxon>
        <taxon>Tracheophyta</taxon>
        <taxon>Spermatophyta</taxon>
        <taxon>Magnoliopsida</taxon>
        <taxon>eudicotyledons</taxon>
        <taxon>Gunneridae</taxon>
        <taxon>Pentapetalae</taxon>
        <taxon>rosids</taxon>
        <taxon>fabids</taxon>
        <taxon>Malpighiales</taxon>
        <taxon>Rhizophoraceae</taxon>
        <taxon>Rhizophora</taxon>
    </lineage>
</organism>
<reference evidence="1" key="1">
    <citation type="submission" date="2018-02" db="EMBL/GenBank/DDBJ databases">
        <title>Rhizophora mucronata_Transcriptome.</title>
        <authorList>
            <person name="Meera S.P."/>
            <person name="Sreeshan A."/>
            <person name="Augustine A."/>
        </authorList>
    </citation>
    <scope>NUCLEOTIDE SEQUENCE</scope>
    <source>
        <tissue evidence="1">Leaf</tissue>
    </source>
</reference>
<accession>A0A2P2R4Q8</accession>
<sequence>MSCISCKSFS</sequence>
<protein>
    <submittedName>
        <fullName evidence="1">Uncharacterized protein</fullName>
    </submittedName>
</protein>
<name>A0A2P2R4Q8_RHIMU</name>
<evidence type="ECO:0000313" key="1">
    <source>
        <dbReference type="EMBL" id="MBX74195.1"/>
    </source>
</evidence>
<dbReference type="EMBL" id="GGEC01093711">
    <property type="protein sequence ID" value="MBX74195.1"/>
    <property type="molecule type" value="Transcribed_RNA"/>
</dbReference>